<evidence type="ECO:0000256" key="1">
    <source>
        <dbReference type="ARBA" id="ARBA00006937"/>
    </source>
</evidence>
<dbReference type="EMBL" id="CAAE01014979">
    <property type="protein sequence ID" value="CAG07024.1"/>
    <property type="molecule type" value="Genomic_DNA"/>
</dbReference>
<dbReference type="GO" id="GO:0019901">
    <property type="term" value="F:protein kinase binding"/>
    <property type="evidence" value="ECO:0007669"/>
    <property type="project" value="TreeGrafter"/>
</dbReference>
<protein>
    <submittedName>
        <fullName evidence="3">Chromosome 11 SCAF14979, whole genome shotgun sequence</fullName>
    </submittedName>
</protein>
<organism evidence="3">
    <name type="scientific">Tetraodon nigroviridis</name>
    <name type="common">Spotted green pufferfish</name>
    <name type="synonym">Chelonodon nigroviridis</name>
    <dbReference type="NCBI Taxonomy" id="99883"/>
    <lineage>
        <taxon>Eukaryota</taxon>
        <taxon>Metazoa</taxon>
        <taxon>Chordata</taxon>
        <taxon>Craniata</taxon>
        <taxon>Vertebrata</taxon>
        <taxon>Euteleostomi</taxon>
        <taxon>Actinopterygii</taxon>
        <taxon>Neopterygii</taxon>
        <taxon>Teleostei</taxon>
        <taxon>Neoteleostei</taxon>
        <taxon>Acanthomorphata</taxon>
        <taxon>Eupercaria</taxon>
        <taxon>Tetraodontiformes</taxon>
        <taxon>Tetradontoidea</taxon>
        <taxon>Tetraodontidae</taxon>
        <taxon>Tetraodon</taxon>
    </lineage>
</organism>
<dbReference type="PANTHER" id="PTHR16181:SF29">
    <property type="entry name" value="PROTEIN FAM83A-RELATED"/>
    <property type="match status" value="1"/>
</dbReference>
<sequence>MPNSQEQSLDEDVLFQPLSESSPQFFYCEKERRAVERLLSSGPEAFYSSISTEHTACFLSPEEIRQIGSWAQDYRFKPPPEETQSSLPPEEFCSTYFPANSDVPTPDLELGWPEKDAWPGQGSATVHTNPPAEGDPPVREIIRRHLQKASKVVAIVTDRLTDCAVIADLHSLASRGVAIYIILNQRSIQENFMLEKLRHPNMRVRVAGGKTFCSRMGKIVVGEMKVNFLLVDLKTVIHGSYSLTWTDAHLHRQMITVLNGPVVDSFDQEFRILFAASHPVPDACTTTGDPAEVSHQLKNILDLRFKHLPSELEISSPPSPPLDFHLDWEAMGVIPMEPYLPDRPSGHREESEITQSPVQKTMLFDSAPPVMERLPEDKNQLVGLKRRERSKTITEEPSTCENSPKVESTLSSRKPLILKLPQSESFNSLSDLMKRVQAQEISLGLPNRGTKEALSEVNPSTMDLTGHKPDKNHVPVPRFQTRCFDPDCLEPTIALMKKRNDDLKPSLYRTHNNVPKERPRSTTYGLDWRRSLLERDDNLEMGVKK</sequence>
<dbReference type="PANTHER" id="PTHR16181">
    <property type="entry name" value="PROTEIN FAM83A-RELATED"/>
    <property type="match status" value="1"/>
</dbReference>
<dbReference type="Pfam" id="PF07894">
    <property type="entry name" value="SACK1"/>
    <property type="match status" value="1"/>
</dbReference>
<comment type="similarity">
    <text evidence="1">Belongs to the FAM83 family.</text>
</comment>
<dbReference type="GO" id="GO:0007165">
    <property type="term" value="P:signal transduction"/>
    <property type="evidence" value="ECO:0007669"/>
    <property type="project" value="TreeGrafter"/>
</dbReference>
<name>Q4RX58_TETNG</name>
<dbReference type="OrthoDB" id="8943940at2759"/>
<reference evidence="3" key="2">
    <citation type="submission" date="2004-02" db="EMBL/GenBank/DDBJ databases">
        <authorList>
            <consortium name="Genoscope"/>
            <consortium name="Whitehead Institute Centre for Genome Research"/>
        </authorList>
    </citation>
    <scope>NUCLEOTIDE SEQUENCE</scope>
</reference>
<reference evidence="3" key="1">
    <citation type="journal article" date="2004" name="Nature">
        <title>Genome duplication in the teleost fish Tetraodon nigroviridis reveals the early vertebrate proto-karyotype.</title>
        <authorList>
            <person name="Jaillon O."/>
            <person name="Aury J.-M."/>
            <person name="Brunet F."/>
            <person name="Petit J.-L."/>
            <person name="Stange-Thomann N."/>
            <person name="Mauceli E."/>
            <person name="Bouneau L."/>
            <person name="Fischer C."/>
            <person name="Ozouf-Costaz C."/>
            <person name="Bernot A."/>
            <person name="Nicaud S."/>
            <person name="Jaffe D."/>
            <person name="Fisher S."/>
            <person name="Lutfalla G."/>
            <person name="Dossat C."/>
            <person name="Segurens B."/>
            <person name="Dasilva C."/>
            <person name="Salanoubat M."/>
            <person name="Levy M."/>
            <person name="Boudet N."/>
            <person name="Castellano S."/>
            <person name="Anthouard V."/>
            <person name="Jubin C."/>
            <person name="Castelli V."/>
            <person name="Katinka M."/>
            <person name="Vacherie B."/>
            <person name="Biemont C."/>
            <person name="Skalli Z."/>
            <person name="Cattolico L."/>
            <person name="Poulain J."/>
            <person name="De Berardinis V."/>
            <person name="Cruaud C."/>
            <person name="Duprat S."/>
            <person name="Brottier P."/>
            <person name="Coutanceau J.-P."/>
            <person name="Gouzy J."/>
            <person name="Parra G."/>
            <person name="Lardier G."/>
            <person name="Chapple C."/>
            <person name="McKernan K.J."/>
            <person name="McEwan P."/>
            <person name="Bosak S."/>
            <person name="Kellis M."/>
            <person name="Volff J.-N."/>
            <person name="Guigo R."/>
            <person name="Zody M.C."/>
            <person name="Mesirov J."/>
            <person name="Lindblad-Toh K."/>
            <person name="Birren B."/>
            <person name="Nusbaum C."/>
            <person name="Kahn D."/>
            <person name="Robinson-Rechavi M."/>
            <person name="Laudet V."/>
            <person name="Schachter V."/>
            <person name="Quetier F."/>
            <person name="Saurin W."/>
            <person name="Scarpelli C."/>
            <person name="Wincker P."/>
            <person name="Lander E.S."/>
            <person name="Weissenbach J."/>
            <person name="Roest Crollius H."/>
        </authorList>
    </citation>
    <scope>NUCLEOTIDE SEQUENCE [LARGE SCALE GENOMIC DNA]</scope>
</reference>
<evidence type="ECO:0000313" key="3">
    <source>
        <dbReference type="EMBL" id="CAG07024.1"/>
    </source>
</evidence>
<dbReference type="CDD" id="cd09119">
    <property type="entry name" value="PLDc_FAM83_N"/>
    <property type="match status" value="1"/>
</dbReference>
<dbReference type="InterPro" id="IPR050944">
    <property type="entry name" value="FAM83"/>
</dbReference>
<proteinExistence type="inferred from homology"/>
<dbReference type="Gene3D" id="3.30.870.10">
    <property type="entry name" value="Endonuclease Chain A"/>
    <property type="match status" value="1"/>
</dbReference>
<dbReference type="KEGG" id="tng:GSTEN00027555G001"/>
<gene>
    <name evidence="3" type="ORF">GSTENG00027555001</name>
</gene>
<dbReference type="SUPFAM" id="SSF56024">
    <property type="entry name" value="Phospholipase D/nuclease"/>
    <property type="match status" value="1"/>
</dbReference>
<accession>Q4RX58</accession>
<feature type="domain" description="Scaffolding anchor of CK1" evidence="2">
    <location>
        <begin position="16"/>
        <end position="279"/>
    </location>
</feature>
<dbReference type="InterPro" id="IPR012461">
    <property type="entry name" value="SACK1"/>
</dbReference>
<dbReference type="AlphaFoldDB" id="Q4RX58"/>
<evidence type="ECO:0000259" key="2">
    <source>
        <dbReference type="Pfam" id="PF07894"/>
    </source>
</evidence>